<dbReference type="Proteomes" id="UP000694416">
    <property type="component" value="Unplaced"/>
</dbReference>
<organism evidence="2 3">
    <name type="scientific">Piliocolobus tephrosceles</name>
    <name type="common">Ugandan red Colobus</name>
    <dbReference type="NCBI Taxonomy" id="591936"/>
    <lineage>
        <taxon>Eukaryota</taxon>
        <taxon>Metazoa</taxon>
        <taxon>Chordata</taxon>
        <taxon>Craniata</taxon>
        <taxon>Vertebrata</taxon>
        <taxon>Euteleostomi</taxon>
        <taxon>Mammalia</taxon>
        <taxon>Eutheria</taxon>
        <taxon>Euarchontoglires</taxon>
        <taxon>Primates</taxon>
        <taxon>Haplorrhini</taxon>
        <taxon>Catarrhini</taxon>
        <taxon>Cercopithecidae</taxon>
        <taxon>Colobinae</taxon>
        <taxon>Piliocolobus</taxon>
    </lineage>
</organism>
<reference evidence="2" key="1">
    <citation type="submission" date="2025-08" db="UniProtKB">
        <authorList>
            <consortium name="Ensembl"/>
        </authorList>
    </citation>
    <scope>IDENTIFICATION</scope>
</reference>
<proteinExistence type="predicted"/>
<sequence length="137" mass="14770">SFLDIIQDDIPSTISDEEPQRLPFGGFPPEPPADDGNQDDGLQQGPPPQGGTGNHHHGPLSLPEKAQGAPQPGCHPHRPPHLLLENPGDHLHLPKGPDHQALPRDSLPSNLGFNVRYSSLFSIKDSNCYSSPALFCQ</sequence>
<keyword evidence="3" id="KW-1185">Reference proteome</keyword>
<evidence type="ECO:0000313" key="3">
    <source>
        <dbReference type="Proteomes" id="UP000694416"/>
    </source>
</evidence>
<feature type="region of interest" description="Disordered" evidence="1">
    <location>
        <begin position="1"/>
        <end position="108"/>
    </location>
</feature>
<feature type="compositionally biased region" description="Basic and acidic residues" evidence="1">
    <location>
        <begin position="87"/>
        <end position="102"/>
    </location>
</feature>
<reference evidence="2" key="2">
    <citation type="submission" date="2025-09" db="UniProtKB">
        <authorList>
            <consortium name="Ensembl"/>
        </authorList>
    </citation>
    <scope>IDENTIFICATION</scope>
</reference>
<accession>A0A8C9LIW5</accession>
<evidence type="ECO:0000313" key="2">
    <source>
        <dbReference type="Ensembl" id="ENSPTEP00000004435.1"/>
    </source>
</evidence>
<name>A0A8C9LIW5_9PRIM</name>
<evidence type="ECO:0000256" key="1">
    <source>
        <dbReference type="SAM" id="MobiDB-lite"/>
    </source>
</evidence>
<protein>
    <submittedName>
        <fullName evidence="2">Uncharacterized protein</fullName>
    </submittedName>
</protein>
<dbReference type="Ensembl" id="ENSPTET00000006890.1">
    <property type="protein sequence ID" value="ENSPTEP00000004435.1"/>
    <property type="gene ID" value="ENSPTEG00000005176.1"/>
</dbReference>
<dbReference type="AlphaFoldDB" id="A0A8C9LIW5"/>